<organism evidence="2">
    <name type="scientific">marine metagenome</name>
    <dbReference type="NCBI Taxonomy" id="408172"/>
    <lineage>
        <taxon>unclassified sequences</taxon>
        <taxon>metagenomes</taxon>
        <taxon>ecological metagenomes</taxon>
    </lineage>
</organism>
<dbReference type="AlphaFoldDB" id="A0A382ZDY5"/>
<dbReference type="InterPro" id="IPR056443">
    <property type="entry name" value="AEP_C962R"/>
</dbReference>
<protein>
    <recommendedName>
        <fullName evidence="1">C962R-like N-terminal AEP domain-containing protein</fullName>
    </recommendedName>
</protein>
<proteinExistence type="predicted"/>
<dbReference type="EMBL" id="UINC01182997">
    <property type="protein sequence ID" value="SVD93510.1"/>
    <property type="molecule type" value="Genomic_DNA"/>
</dbReference>
<sequence>MTDEFREWCGTQDFGAQIGRSISHTFMNGGTLYVPLDKHDKFYEKYAKFIRTTETSLVERKTMPLFRLALDLDILDEEEWSKERIEEFVCFIQTIIHDFYKQNFSCIVCAAENTVKKKDLIKTGVHLHWPHLVTNMTNTEIL</sequence>
<accession>A0A382ZDY5</accession>
<evidence type="ECO:0000313" key="2">
    <source>
        <dbReference type="EMBL" id="SVD93510.1"/>
    </source>
</evidence>
<dbReference type="Pfam" id="PF23162">
    <property type="entry name" value="AEP_C962R"/>
    <property type="match status" value="1"/>
</dbReference>
<feature type="non-terminal residue" evidence="2">
    <location>
        <position position="142"/>
    </location>
</feature>
<gene>
    <name evidence="2" type="ORF">METZ01_LOCUS446364</name>
</gene>
<reference evidence="2" key="1">
    <citation type="submission" date="2018-05" db="EMBL/GenBank/DDBJ databases">
        <authorList>
            <person name="Lanie J.A."/>
            <person name="Ng W.-L."/>
            <person name="Kazmierczak K.M."/>
            <person name="Andrzejewski T.M."/>
            <person name="Davidsen T.M."/>
            <person name="Wayne K.J."/>
            <person name="Tettelin H."/>
            <person name="Glass J.I."/>
            <person name="Rusch D."/>
            <person name="Podicherti R."/>
            <person name="Tsui H.-C.T."/>
            <person name="Winkler M.E."/>
        </authorList>
    </citation>
    <scope>NUCLEOTIDE SEQUENCE</scope>
</reference>
<feature type="domain" description="C962R-like N-terminal AEP" evidence="1">
    <location>
        <begin position="24"/>
        <end position="140"/>
    </location>
</feature>
<name>A0A382ZDY5_9ZZZZ</name>
<evidence type="ECO:0000259" key="1">
    <source>
        <dbReference type="Pfam" id="PF23162"/>
    </source>
</evidence>